<feature type="transmembrane region" description="Helical" evidence="3">
    <location>
        <begin position="556"/>
        <end position="576"/>
    </location>
</feature>
<dbReference type="Gene3D" id="3.30.2090.10">
    <property type="entry name" value="Multidrug efflux transporter AcrB TolC docking domain, DN and DC subdomains"/>
    <property type="match status" value="2"/>
</dbReference>
<feature type="region of interest" description="Disordered" evidence="2">
    <location>
        <begin position="1216"/>
        <end position="1245"/>
    </location>
</feature>
<dbReference type="PANTHER" id="PTHR32063:SF33">
    <property type="entry name" value="RND SUPERFAMILY EFFLUX PUMP PERMEASE COMPONENT"/>
    <property type="match status" value="1"/>
</dbReference>
<proteinExistence type="predicted"/>
<protein>
    <submittedName>
        <fullName evidence="4">Acriflavin resistance protein</fullName>
    </submittedName>
</protein>
<dbReference type="SUPFAM" id="SSF82866">
    <property type="entry name" value="Multidrug efflux transporter AcrB transmembrane domain"/>
    <property type="match status" value="2"/>
</dbReference>
<feature type="transmembrane region" description="Helical" evidence="3">
    <location>
        <begin position="43"/>
        <end position="63"/>
    </location>
</feature>
<feature type="transmembrane region" description="Helical" evidence="3">
    <location>
        <begin position="919"/>
        <end position="940"/>
    </location>
</feature>
<gene>
    <name evidence="4" type="ORF">L21SP2_2678</name>
</gene>
<dbReference type="GO" id="GO:0005886">
    <property type="term" value="C:plasma membrane"/>
    <property type="evidence" value="ECO:0007669"/>
    <property type="project" value="TreeGrafter"/>
</dbReference>
<dbReference type="SUPFAM" id="SSF56954">
    <property type="entry name" value="Outer membrane efflux proteins (OEP)"/>
    <property type="match status" value="1"/>
</dbReference>
<organism evidence="4 5">
    <name type="scientific">Salinispira pacifica</name>
    <dbReference type="NCBI Taxonomy" id="1307761"/>
    <lineage>
        <taxon>Bacteria</taxon>
        <taxon>Pseudomonadati</taxon>
        <taxon>Spirochaetota</taxon>
        <taxon>Spirochaetia</taxon>
        <taxon>Spirochaetales</taxon>
        <taxon>Spirochaetaceae</taxon>
        <taxon>Salinispira</taxon>
    </lineage>
</organism>
<dbReference type="Gene3D" id="3.30.70.1320">
    <property type="entry name" value="Multidrug efflux transporter AcrB pore domain like"/>
    <property type="match status" value="1"/>
</dbReference>
<dbReference type="Gene3D" id="1.20.1640.10">
    <property type="entry name" value="Multidrug efflux transporter AcrB transmembrane domain"/>
    <property type="match status" value="2"/>
</dbReference>
<dbReference type="KEGG" id="slr:L21SP2_2678"/>
<dbReference type="RefSeq" id="WP_024268928.1">
    <property type="nucleotide sequence ID" value="NC_023035.1"/>
</dbReference>
<dbReference type="STRING" id="1307761.L21SP2_2678"/>
<feature type="transmembrane region" description="Helical" evidence="3">
    <location>
        <begin position="1070"/>
        <end position="1089"/>
    </location>
</feature>
<reference evidence="4 5" key="1">
    <citation type="journal article" date="2015" name="Stand. Genomic Sci.">
        <title>Complete genome sequence and description of Salinispira pacifica gen. nov., sp. nov., a novel spirochaete isolated form a hypersaline microbial mat.</title>
        <authorList>
            <person name="Ben Hania W."/>
            <person name="Joseph M."/>
            <person name="Schumann P."/>
            <person name="Bunk B."/>
            <person name="Fiebig A."/>
            <person name="Sproer C."/>
            <person name="Klenk H.P."/>
            <person name="Fardeau M.L."/>
            <person name="Spring S."/>
        </authorList>
    </citation>
    <scope>NUCLEOTIDE SEQUENCE [LARGE SCALE GENOMIC DNA]</scope>
    <source>
        <strain evidence="4 5">L21-RPul-D2</strain>
    </source>
</reference>
<dbReference type="SUPFAM" id="SSF82693">
    <property type="entry name" value="Multidrug efflux transporter AcrB pore domain, PN1, PN2, PC1 and PC2 subdomains"/>
    <property type="match status" value="3"/>
</dbReference>
<feature type="transmembrane region" description="Helical" evidence="3">
    <location>
        <begin position="392"/>
        <end position="409"/>
    </location>
</feature>
<feature type="transmembrane region" description="Helical" evidence="3">
    <location>
        <begin position="993"/>
        <end position="1019"/>
    </location>
</feature>
<dbReference type="InterPro" id="IPR001036">
    <property type="entry name" value="Acrflvin-R"/>
</dbReference>
<dbReference type="Pfam" id="PF00873">
    <property type="entry name" value="ACR_tran"/>
    <property type="match status" value="1"/>
</dbReference>
<dbReference type="Gene3D" id="3.30.70.1430">
    <property type="entry name" value="Multidrug efflux transporter AcrB pore domain"/>
    <property type="match status" value="2"/>
</dbReference>
<keyword evidence="1" id="KW-0175">Coiled coil</keyword>
<keyword evidence="3" id="KW-0472">Membrane</keyword>
<feature type="coiled-coil region" evidence="1">
    <location>
        <begin position="1533"/>
        <end position="1578"/>
    </location>
</feature>
<dbReference type="PANTHER" id="PTHR32063">
    <property type="match status" value="1"/>
</dbReference>
<evidence type="ECO:0000256" key="1">
    <source>
        <dbReference type="SAM" id="Coils"/>
    </source>
</evidence>
<sequence length="1636" mass="177547">MSTHESNGGAGSNEGSGTAAYPEKPDTTRLERGIGALSVKNPVLVNILMFTVIALGAFSMLQLPQEQFAEVPFYWVNIIVPYPGVSAEDLETIVTIPVENEFQGIDNLKTISSTTSEGLSVVRVEFDDGISQQRFETLFQDSQTRFNRVDLPDGILNPVVDDFSSADFAPVIEVVLSGDLPYAELRQQALRFQDDILGISEVSSADIVGLRDREITLTADPSRMASLGLSSSEILQAVQDRNSSIPGGTLSTEDREFILRTVGSIREIDDFQDVIIRRSGNDGSGIIRLRDVARVSDGFDPDSGISRINGDTSLALRVTKVPGGSSLDVVQGIRDYLTQREEDLPGGLDVTLLNDSTVQIRDSLSVLTGNALMGLALLVVILALFIGLRNALMTALGIPVTFALTFIVLELLGETINTNTLFGLVLVLGLIVDHAIVIIENSYRMQQSGLSRHDAAIAGTNQVVWPVIAATATTVAAFLPLMIIPGTIGRFLRVIPLTVAIALIASTWEALYILPSHFADWGRERKNRPRREHGAWFKVIRTRFDRLFARVYPRRGLLLAGALVVAGGSFALIPLLNQDLFAAEDFSYFTIDITMPRGTPLDQTDAMLGRIENRLMDRVGDGEVLSVLSTAGSLASSTSVDSSSNVGQITVDLTDVEQGRSRSIDAIIRDVQSDLSSLAGPEEMVYRKAVNGPPTSSPLSFTLSGDNYPQIIASSEDLQEYLRGADGVFNVEDNYQPGNPEIRIQVNEERATALGLSVSQVGNFIRAKFDGLVLGRYFEDNEEIEIVLRYATPGTARYDDLVQSSIPTQSGRLIPFSSVASVDFPSSAGSIRRVEGKRQITVTADAVENLDLAVVNQDVEAFFAAELASSYPDVEFGTGGEFSEFQDLIIQILRVFLLGIFLIYLILGAQFKSYSQPLIILISVPFSFVGVVLYLALSGTAFSTTVLYAGVALAGIAVNDAIVLISFINELRDKGASVGDAVREAAGTRLRPIMLTSLTTIAGLLPTALGIGGSSVVWGPMASTIIFGLLFSTITALFIIPGLYGLLYDRRNAESPEQRAEESGGGNLKGARGVLTLGLFALLFLFPGLSGGNGILHAQQNEAADTAPATAEEDGFSILLPEYPRLPDAPEQLSETDPELLSRSAEEAVFRLTGDNLPRQSVVSRLLPEIRQGMVQSAGIQLLDSALESAQAQYRFQRSSILPGLSIGGAGSPSGGGSMFSYTRGPDFSAQPVPGNDPGDDESIDWSMSLSADQALPTGGQLFATASAGLSQNRISPEDEWSFALSPSVSAGLSQPLFLDGSFLRFNVLDAGMKAAENGVTLAQLNYDEGLNQQSLGMLRRLSRRLDLIQELHLLEESISIQEIELQQITEDAELGLASQNQLDAAADALEVQKTRFRELENSIREIQRSISADLGRDDRRVAALLSDRLLPSPARLSKVPDWADLRRRMTEGDPDILQARYDMENARAALMDAGQADAPRLSINMNYQAPFEPTEGGADNPGLLENPGEEIFTLTAAVDISDPFRRSFRLQKRLHEQRLRRNSVQISRAEQEIELELQRLQEQYGQLISSAENASDSFVLQLDAYEQELILHRQGGSSDLAMRRIIRNLHQSGFTLFTVLRELSIFYAEISLHGA</sequence>
<evidence type="ECO:0000256" key="3">
    <source>
        <dbReference type="SAM" id="Phobius"/>
    </source>
</evidence>
<feature type="coiled-coil region" evidence="1">
    <location>
        <begin position="1352"/>
        <end position="1410"/>
    </location>
</feature>
<feature type="transmembrane region" description="Helical" evidence="3">
    <location>
        <begin position="946"/>
        <end position="968"/>
    </location>
</feature>
<evidence type="ECO:0000256" key="2">
    <source>
        <dbReference type="SAM" id="MobiDB-lite"/>
    </source>
</evidence>
<evidence type="ECO:0000313" key="5">
    <source>
        <dbReference type="Proteomes" id="UP000018680"/>
    </source>
</evidence>
<dbReference type="EMBL" id="CP006939">
    <property type="protein sequence ID" value="AHC16030.1"/>
    <property type="molecule type" value="Genomic_DNA"/>
</dbReference>
<dbReference type="SUPFAM" id="SSF82714">
    <property type="entry name" value="Multidrug efflux transporter AcrB TolC docking domain, DN and DC subdomains"/>
    <property type="match status" value="2"/>
</dbReference>
<name>V5WK81_9SPIO</name>
<keyword evidence="3" id="KW-1133">Transmembrane helix</keyword>
<feature type="transmembrane region" description="Helical" evidence="3">
    <location>
        <begin position="1025"/>
        <end position="1049"/>
    </location>
</feature>
<evidence type="ECO:0000313" key="4">
    <source>
        <dbReference type="EMBL" id="AHC16030.1"/>
    </source>
</evidence>
<accession>V5WK81</accession>
<dbReference type="OrthoDB" id="366306at2"/>
<dbReference type="Gene3D" id="1.20.1600.10">
    <property type="entry name" value="Outer membrane efflux proteins (OEP)"/>
    <property type="match status" value="1"/>
</dbReference>
<feature type="transmembrane region" description="Helical" evidence="3">
    <location>
        <begin position="888"/>
        <end position="907"/>
    </location>
</feature>
<feature type="transmembrane region" description="Helical" evidence="3">
    <location>
        <begin position="463"/>
        <end position="488"/>
    </location>
</feature>
<dbReference type="GO" id="GO:0015562">
    <property type="term" value="F:efflux transmembrane transporter activity"/>
    <property type="evidence" value="ECO:0007669"/>
    <property type="project" value="InterPro"/>
</dbReference>
<feature type="transmembrane region" description="Helical" evidence="3">
    <location>
        <begin position="421"/>
        <end position="443"/>
    </location>
</feature>
<dbReference type="Gene3D" id="3.30.70.1440">
    <property type="entry name" value="Multidrug efflux transporter AcrB pore domain"/>
    <property type="match status" value="1"/>
</dbReference>
<feature type="region of interest" description="Disordered" evidence="2">
    <location>
        <begin position="1"/>
        <end position="26"/>
    </location>
</feature>
<keyword evidence="3" id="KW-0812">Transmembrane</keyword>
<feature type="transmembrane region" description="Helical" evidence="3">
    <location>
        <begin position="364"/>
        <end position="385"/>
    </location>
</feature>
<dbReference type="Proteomes" id="UP000018680">
    <property type="component" value="Chromosome"/>
</dbReference>
<dbReference type="PATRIC" id="fig|1307761.3.peg.2668"/>
<dbReference type="eggNOG" id="COG0841">
    <property type="taxonomic scope" value="Bacteria"/>
</dbReference>
<dbReference type="HOGENOM" id="CLU_242989_0_0_12"/>
<dbReference type="GO" id="GO:0042910">
    <property type="term" value="F:xenobiotic transmembrane transporter activity"/>
    <property type="evidence" value="ECO:0007669"/>
    <property type="project" value="TreeGrafter"/>
</dbReference>
<dbReference type="PRINTS" id="PR00702">
    <property type="entry name" value="ACRIFLAVINRP"/>
</dbReference>
<feature type="transmembrane region" description="Helical" evidence="3">
    <location>
        <begin position="494"/>
        <end position="514"/>
    </location>
</feature>
<dbReference type="InterPro" id="IPR027463">
    <property type="entry name" value="AcrB_DN_DC_subdom"/>
</dbReference>
<keyword evidence="5" id="KW-1185">Reference proteome</keyword>